<evidence type="ECO:0000313" key="8">
    <source>
        <dbReference type="Proteomes" id="UP001595965"/>
    </source>
</evidence>
<evidence type="ECO:0000256" key="2">
    <source>
        <dbReference type="ARBA" id="ARBA00022475"/>
    </source>
</evidence>
<feature type="transmembrane region" description="Helical" evidence="6">
    <location>
        <begin position="398"/>
        <end position="425"/>
    </location>
</feature>
<feature type="transmembrane region" description="Helical" evidence="6">
    <location>
        <begin position="75"/>
        <end position="98"/>
    </location>
</feature>
<sequence length="469" mass="50291">MPRCATIAYVTIRISAGGQVKKKGRLKTRLRVKLSSTFVRGVGVLSSGAMLGHAISLVTLPIISRLYEPVAFGELALIVSIASVLTSVALLGLPHAVVRADTDESAVRTMIVGAILGIGLVFVALLIAVVLMLLGVELRTTLHGALFCGLVGLMSILTSMSSYLRYYANRREANSVLFTNSIIGSLATLLITVPLGFAGMGTIGLVAGSVGSLLVANAQMYLRLKIRFPKITGVEFQNTLKSNRAFMLYQYPANLLETISTQTPRQAISAFFGTVSLGWYSMTERVLAIPMRLVGAPISTLYFREASSRTRQGRAIGAFTNQLVVVLLAGSLAPVIVLLVWGEQIFRWALGAEWAPAGVLASIVVVQYVFLLARTSVGTARIVVDRQGVNLIMSATRALIEIGALVVGAILTGGIFGAIAWFAIGSTAFLILDMTTTMRLLGADHWRFVLVSVSYCVIVCLVWLMTIYN</sequence>
<keyword evidence="4 6" id="KW-1133">Transmembrane helix</keyword>
<dbReference type="Pfam" id="PF13440">
    <property type="entry name" value="Polysacc_synt_3"/>
    <property type="match status" value="1"/>
</dbReference>
<feature type="transmembrane region" description="Helical" evidence="6">
    <location>
        <begin position="203"/>
        <end position="222"/>
    </location>
</feature>
<evidence type="ECO:0000313" key="7">
    <source>
        <dbReference type="EMBL" id="MFC4428444.1"/>
    </source>
</evidence>
<dbReference type="InterPro" id="IPR050833">
    <property type="entry name" value="Poly_Biosynth_Transport"/>
</dbReference>
<dbReference type="EMBL" id="JBHSEN010000001">
    <property type="protein sequence ID" value="MFC4428444.1"/>
    <property type="molecule type" value="Genomic_DNA"/>
</dbReference>
<feature type="transmembrane region" description="Helical" evidence="6">
    <location>
        <begin position="319"/>
        <end position="342"/>
    </location>
</feature>
<evidence type="ECO:0000256" key="5">
    <source>
        <dbReference type="ARBA" id="ARBA00023136"/>
    </source>
</evidence>
<name>A0ABV8XU70_9MICC</name>
<feature type="transmembrane region" description="Helical" evidence="6">
    <location>
        <begin position="37"/>
        <end position="63"/>
    </location>
</feature>
<feature type="transmembrane region" description="Helical" evidence="6">
    <location>
        <begin position="176"/>
        <end position="197"/>
    </location>
</feature>
<organism evidence="7 8">
    <name type="scientific">Citricoccus alkalitolerans</name>
    <dbReference type="NCBI Taxonomy" id="246603"/>
    <lineage>
        <taxon>Bacteria</taxon>
        <taxon>Bacillati</taxon>
        <taxon>Actinomycetota</taxon>
        <taxon>Actinomycetes</taxon>
        <taxon>Micrococcales</taxon>
        <taxon>Micrococcaceae</taxon>
        <taxon>Citricoccus</taxon>
    </lineage>
</organism>
<proteinExistence type="predicted"/>
<keyword evidence="5 6" id="KW-0472">Membrane</keyword>
<dbReference type="PANTHER" id="PTHR30250">
    <property type="entry name" value="PST FAMILY PREDICTED COLANIC ACID TRANSPORTER"/>
    <property type="match status" value="1"/>
</dbReference>
<feature type="transmembrane region" description="Helical" evidence="6">
    <location>
        <begin position="354"/>
        <end position="377"/>
    </location>
</feature>
<keyword evidence="8" id="KW-1185">Reference proteome</keyword>
<comment type="subcellular location">
    <subcellularLocation>
        <location evidence="1">Cell membrane</location>
        <topology evidence="1">Multi-pass membrane protein</topology>
    </subcellularLocation>
</comment>
<dbReference type="PANTHER" id="PTHR30250:SF11">
    <property type="entry name" value="O-ANTIGEN TRANSPORTER-RELATED"/>
    <property type="match status" value="1"/>
</dbReference>
<feature type="transmembrane region" description="Helical" evidence="6">
    <location>
        <begin position="142"/>
        <end position="164"/>
    </location>
</feature>
<evidence type="ECO:0000256" key="4">
    <source>
        <dbReference type="ARBA" id="ARBA00022989"/>
    </source>
</evidence>
<evidence type="ECO:0000256" key="3">
    <source>
        <dbReference type="ARBA" id="ARBA00022692"/>
    </source>
</evidence>
<evidence type="ECO:0000256" key="6">
    <source>
        <dbReference type="SAM" id="Phobius"/>
    </source>
</evidence>
<dbReference type="Proteomes" id="UP001595965">
    <property type="component" value="Unassembled WGS sequence"/>
</dbReference>
<dbReference type="RefSeq" id="WP_344230067.1">
    <property type="nucleotide sequence ID" value="NZ_BAAALH010000002.1"/>
</dbReference>
<feature type="transmembrane region" description="Helical" evidence="6">
    <location>
        <begin position="445"/>
        <end position="468"/>
    </location>
</feature>
<keyword evidence="3 6" id="KW-0812">Transmembrane</keyword>
<feature type="transmembrane region" description="Helical" evidence="6">
    <location>
        <begin position="110"/>
        <end position="136"/>
    </location>
</feature>
<protein>
    <submittedName>
        <fullName evidence="7">Oligosaccharide flippase family protein</fullName>
    </submittedName>
</protein>
<evidence type="ECO:0000256" key="1">
    <source>
        <dbReference type="ARBA" id="ARBA00004651"/>
    </source>
</evidence>
<comment type="caution">
    <text evidence="7">The sequence shown here is derived from an EMBL/GenBank/DDBJ whole genome shotgun (WGS) entry which is preliminary data.</text>
</comment>
<gene>
    <name evidence="7" type="ORF">ACFO0K_01980</name>
</gene>
<keyword evidence="2" id="KW-1003">Cell membrane</keyword>
<accession>A0ABV8XU70</accession>
<reference evidence="8" key="1">
    <citation type="journal article" date="2019" name="Int. J. Syst. Evol. Microbiol.">
        <title>The Global Catalogue of Microorganisms (GCM) 10K type strain sequencing project: providing services to taxonomists for standard genome sequencing and annotation.</title>
        <authorList>
            <consortium name="The Broad Institute Genomics Platform"/>
            <consortium name="The Broad Institute Genome Sequencing Center for Infectious Disease"/>
            <person name="Wu L."/>
            <person name="Ma J."/>
        </authorList>
    </citation>
    <scope>NUCLEOTIDE SEQUENCE [LARGE SCALE GENOMIC DNA]</scope>
    <source>
        <strain evidence="8">CGMCC 1.12125</strain>
    </source>
</reference>